<dbReference type="NCBIfam" id="TIGR04183">
    <property type="entry name" value="Por_Secre_tail"/>
    <property type="match status" value="1"/>
</dbReference>
<accession>A0A916ZU31</accession>
<evidence type="ECO:0000313" key="4">
    <source>
        <dbReference type="Proteomes" id="UP000599688"/>
    </source>
</evidence>
<reference evidence="3 4" key="1">
    <citation type="journal article" date="2014" name="Int. J. Syst. Evol. Microbiol.">
        <title>Complete genome sequence of Corynebacterium casei LMG S-19264T (=DSM 44701T), isolated from a smear-ripened cheese.</title>
        <authorList>
            <consortium name="US DOE Joint Genome Institute (JGI-PGF)"/>
            <person name="Walter F."/>
            <person name="Albersmeier A."/>
            <person name="Kalinowski J."/>
            <person name="Ruckert C."/>
        </authorList>
    </citation>
    <scope>NUCLEOTIDE SEQUENCE [LARGE SCALE GENOMIC DNA]</scope>
    <source>
        <strain evidence="3 4">CGMCC 1.12925</strain>
    </source>
</reference>
<dbReference type="EMBL" id="BMGL01000007">
    <property type="protein sequence ID" value="GGE14230.1"/>
    <property type="molecule type" value="Genomic_DNA"/>
</dbReference>
<evidence type="ECO:0000313" key="3">
    <source>
        <dbReference type="EMBL" id="GGE14230.1"/>
    </source>
</evidence>
<feature type="domain" description="Secretion system C-terminal sorting" evidence="2">
    <location>
        <begin position="82"/>
        <end position="151"/>
    </location>
</feature>
<keyword evidence="4" id="KW-1185">Reference proteome</keyword>
<dbReference type="InterPro" id="IPR026444">
    <property type="entry name" value="Secre_tail"/>
</dbReference>
<gene>
    <name evidence="3" type="ORF">GCM10010831_14500</name>
</gene>
<evidence type="ECO:0000256" key="1">
    <source>
        <dbReference type="ARBA" id="ARBA00022729"/>
    </source>
</evidence>
<sequence length="154" mass="17733">MHNFKLLLKNLIKLILVLLVPVIALASNQDNFIPFHLHNVDKSCQPKGNLNSELDQNSNFSLSVNNTINLDTPDFEADLFTVFPNLSQGDVRIISNQPIKDIRIYKSYGKLTHQIINVKRNSIRIDLKSYSRGMYFIEITNQNNHRSTQKLLLK</sequence>
<protein>
    <recommendedName>
        <fullName evidence="2">Secretion system C-terminal sorting domain-containing protein</fullName>
    </recommendedName>
</protein>
<keyword evidence="1" id="KW-0732">Signal</keyword>
<dbReference type="AlphaFoldDB" id="A0A916ZU31"/>
<dbReference type="Proteomes" id="UP000599688">
    <property type="component" value="Unassembled WGS sequence"/>
</dbReference>
<name>A0A916ZU31_9FLAO</name>
<comment type="caution">
    <text evidence="3">The sequence shown here is derived from an EMBL/GenBank/DDBJ whole genome shotgun (WGS) entry which is preliminary data.</text>
</comment>
<dbReference type="Pfam" id="PF18962">
    <property type="entry name" value="Por_Secre_tail"/>
    <property type="match status" value="1"/>
</dbReference>
<organism evidence="3 4">
    <name type="scientific">Psychroflexus salis</name>
    <dbReference type="NCBI Taxonomy" id="1526574"/>
    <lineage>
        <taxon>Bacteria</taxon>
        <taxon>Pseudomonadati</taxon>
        <taxon>Bacteroidota</taxon>
        <taxon>Flavobacteriia</taxon>
        <taxon>Flavobacteriales</taxon>
        <taxon>Flavobacteriaceae</taxon>
        <taxon>Psychroflexus</taxon>
    </lineage>
</organism>
<evidence type="ECO:0000259" key="2">
    <source>
        <dbReference type="Pfam" id="PF18962"/>
    </source>
</evidence>
<proteinExistence type="predicted"/>